<dbReference type="EMBL" id="RWGW01000011">
    <property type="protein sequence ID" value="RSK31878.1"/>
    <property type="molecule type" value="Genomic_DNA"/>
</dbReference>
<reference evidence="3 6" key="2">
    <citation type="submission" date="2018-12" db="EMBL/GenBank/DDBJ databases">
        <title>Comparitive functional genomics of dry heat resistant strains isolated from the viking spacecraft.</title>
        <authorList>
            <person name="Seuylemezian A."/>
            <person name="Vaishampayan P."/>
        </authorList>
    </citation>
    <scope>NUCLEOTIDE SEQUENCE [LARGE SCALE GENOMIC DNA]</scope>
    <source>
        <strain evidence="3 6">M6-11</strain>
    </source>
</reference>
<accession>A0A1G6Y2K2</accession>
<dbReference type="RefSeq" id="WP_092093556.1">
    <property type="nucleotide sequence ID" value="NZ_JAPDFN010000005.1"/>
</dbReference>
<gene>
    <name evidence="3" type="ORF">EJA12_07790</name>
    <name evidence="4" type="ORF">SAMN04488126_101280</name>
</gene>
<protein>
    <submittedName>
        <fullName evidence="4">Uncharacterized protein</fullName>
    </submittedName>
</protein>
<feature type="region of interest" description="Disordered" evidence="1">
    <location>
        <begin position="181"/>
        <end position="226"/>
    </location>
</feature>
<proteinExistence type="predicted"/>
<dbReference type="OrthoDB" id="849477at2"/>
<dbReference type="EMBL" id="FNAR01000001">
    <property type="protein sequence ID" value="SDD84532.1"/>
    <property type="molecule type" value="Genomic_DNA"/>
</dbReference>
<evidence type="ECO:0000256" key="2">
    <source>
        <dbReference type="SAM" id="Phobius"/>
    </source>
</evidence>
<dbReference type="AlphaFoldDB" id="A0A1G6Y2K2"/>
<sequence>MFGLQDLISLIISAFIILPVVVFLRELGYVITSAVFGVVNPRLTVGSGPRVFKFGIFDFRRYYHLYSWFSYDDLKRKGKFIYVLIYAGPILINLIPALILNALLANGIIVKYETFWSRFLFYQFYYVLFDVVPMKTVNGMPNNGMIIYEMLRYGKRVDYNTDPFIPSTTQVEEEYREEMEEIEEQMEEMEEAAEKMKENGEDKEVRRDGNEDEEDRKERKLGGLDN</sequence>
<feature type="compositionally biased region" description="Basic and acidic residues" evidence="1">
    <location>
        <begin position="192"/>
        <end position="209"/>
    </location>
</feature>
<feature type="transmembrane region" description="Helical" evidence="2">
    <location>
        <begin position="115"/>
        <end position="132"/>
    </location>
</feature>
<dbReference type="Proteomes" id="UP000198823">
    <property type="component" value="Unassembled WGS sequence"/>
</dbReference>
<feature type="transmembrane region" description="Helical" evidence="2">
    <location>
        <begin position="6"/>
        <end position="24"/>
    </location>
</feature>
<evidence type="ECO:0000313" key="4">
    <source>
        <dbReference type="EMBL" id="SDD84532.1"/>
    </source>
</evidence>
<evidence type="ECO:0000313" key="3">
    <source>
        <dbReference type="EMBL" id="RSK31878.1"/>
    </source>
</evidence>
<keyword evidence="2" id="KW-0472">Membrane</keyword>
<evidence type="ECO:0000313" key="5">
    <source>
        <dbReference type="Proteomes" id="UP000198823"/>
    </source>
</evidence>
<name>A0A1G6Y2K2_9BACL</name>
<evidence type="ECO:0000256" key="1">
    <source>
        <dbReference type="SAM" id="MobiDB-lite"/>
    </source>
</evidence>
<keyword evidence="6" id="KW-1185">Reference proteome</keyword>
<keyword evidence="2" id="KW-0812">Transmembrane</keyword>
<feature type="transmembrane region" description="Helical" evidence="2">
    <location>
        <begin position="80"/>
        <end position="103"/>
    </location>
</feature>
<keyword evidence="2" id="KW-1133">Transmembrane helix</keyword>
<dbReference type="Proteomes" id="UP000272481">
    <property type="component" value="Unassembled WGS sequence"/>
</dbReference>
<feature type="compositionally biased region" description="Basic and acidic residues" evidence="1">
    <location>
        <begin position="216"/>
        <end position="226"/>
    </location>
</feature>
<reference evidence="4 5" key="1">
    <citation type="submission" date="2016-10" db="EMBL/GenBank/DDBJ databases">
        <authorList>
            <person name="de Groot N.N."/>
        </authorList>
    </citation>
    <scope>NUCLEOTIDE SEQUENCE [LARGE SCALE GENOMIC DNA]</scope>
    <source>
        <strain evidence="4 5">CGMCC 1.6762</strain>
    </source>
</reference>
<evidence type="ECO:0000313" key="6">
    <source>
        <dbReference type="Proteomes" id="UP000272481"/>
    </source>
</evidence>
<organism evidence="4 5">
    <name type="scientific">Bhargavaea beijingensis</name>
    <dbReference type="NCBI Taxonomy" id="426756"/>
    <lineage>
        <taxon>Bacteria</taxon>
        <taxon>Bacillati</taxon>
        <taxon>Bacillota</taxon>
        <taxon>Bacilli</taxon>
        <taxon>Bacillales</taxon>
        <taxon>Caryophanaceae</taxon>
        <taxon>Bhargavaea</taxon>
    </lineage>
</organism>
<feature type="compositionally biased region" description="Acidic residues" evidence="1">
    <location>
        <begin position="181"/>
        <end position="191"/>
    </location>
</feature>